<dbReference type="Proteomes" id="UP000814033">
    <property type="component" value="Unassembled WGS sequence"/>
</dbReference>
<sequence length="351" mass="38557">MGVSPDEPFVVGGRTLSDIKAAIPPELFARSTFKSCLYLLRDLGLAISLGLGAYFADNCLHVAELGEAPTTAARVVLWGLYWWFQGLVFAGLWVMGHECGHSAFSSSKKVSDAVGFVVHTALGMPYLSWGHAHILHHMNHAHALGGKTEHIGHDSESSPLLEEHGEDDDTAWESIKDTPLYLVPALVLQRLNSLWRAVTFQSPSSGAPRGYSAPIVSDAGLLGVAGLLYYACSRIGVATMCKVYFVPWLLFSFWISMAVLLQHTESDDGGAPTEHREGQLSTMDRSFLGWQGKFFLHNMGHCHIVHHLFPELPFYNAPAATEKLKALLGAEYRHCDASIFVVLWKITRSKA</sequence>
<protein>
    <submittedName>
        <fullName evidence="1">Uncharacterized protein</fullName>
    </submittedName>
</protein>
<keyword evidence="2" id="KW-1185">Reference proteome</keyword>
<gene>
    <name evidence="1" type="ORF">FA95DRAFT_1676988</name>
</gene>
<evidence type="ECO:0000313" key="1">
    <source>
        <dbReference type="EMBL" id="KAI0050118.1"/>
    </source>
</evidence>
<reference evidence="1" key="2">
    <citation type="journal article" date="2022" name="New Phytol.">
        <title>Evolutionary transition to the ectomycorrhizal habit in the genomes of a hyperdiverse lineage of mushroom-forming fungi.</title>
        <authorList>
            <person name="Looney B."/>
            <person name="Miyauchi S."/>
            <person name="Morin E."/>
            <person name="Drula E."/>
            <person name="Courty P.E."/>
            <person name="Kohler A."/>
            <person name="Kuo A."/>
            <person name="LaButti K."/>
            <person name="Pangilinan J."/>
            <person name="Lipzen A."/>
            <person name="Riley R."/>
            <person name="Andreopoulos W."/>
            <person name="He G."/>
            <person name="Johnson J."/>
            <person name="Nolan M."/>
            <person name="Tritt A."/>
            <person name="Barry K.W."/>
            <person name="Grigoriev I.V."/>
            <person name="Nagy L.G."/>
            <person name="Hibbett D."/>
            <person name="Henrissat B."/>
            <person name="Matheny P.B."/>
            <person name="Labbe J."/>
            <person name="Martin F.M."/>
        </authorList>
    </citation>
    <scope>NUCLEOTIDE SEQUENCE</scope>
    <source>
        <strain evidence="1">FP105234-sp</strain>
    </source>
</reference>
<dbReference type="EMBL" id="MU275865">
    <property type="protein sequence ID" value="KAI0050118.1"/>
    <property type="molecule type" value="Genomic_DNA"/>
</dbReference>
<evidence type="ECO:0000313" key="2">
    <source>
        <dbReference type="Proteomes" id="UP000814033"/>
    </source>
</evidence>
<organism evidence="1 2">
    <name type="scientific">Auriscalpium vulgare</name>
    <dbReference type="NCBI Taxonomy" id="40419"/>
    <lineage>
        <taxon>Eukaryota</taxon>
        <taxon>Fungi</taxon>
        <taxon>Dikarya</taxon>
        <taxon>Basidiomycota</taxon>
        <taxon>Agaricomycotina</taxon>
        <taxon>Agaricomycetes</taxon>
        <taxon>Russulales</taxon>
        <taxon>Auriscalpiaceae</taxon>
        <taxon>Auriscalpium</taxon>
    </lineage>
</organism>
<comment type="caution">
    <text evidence="1">The sequence shown here is derived from an EMBL/GenBank/DDBJ whole genome shotgun (WGS) entry which is preliminary data.</text>
</comment>
<name>A0ACB8S1W4_9AGAM</name>
<accession>A0ACB8S1W4</accession>
<proteinExistence type="predicted"/>
<reference evidence="1" key="1">
    <citation type="submission" date="2021-02" db="EMBL/GenBank/DDBJ databases">
        <authorList>
            <consortium name="DOE Joint Genome Institute"/>
            <person name="Ahrendt S."/>
            <person name="Looney B.P."/>
            <person name="Miyauchi S."/>
            <person name="Morin E."/>
            <person name="Drula E."/>
            <person name="Courty P.E."/>
            <person name="Chicoki N."/>
            <person name="Fauchery L."/>
            <person name="Kohler A."/>
            <person name="Kuo A."/>
            <person name="Labutti K."/>
            <person name="Pangilinan J."/>
            <person name="Lipzen A."/>
            <person name="Riley R."/>
            <person name="Andreopoulos W."/>
            <person name="He G."/>
            <person name="Johnson J."/>
            <person name="Barry K.W."/>
            <person name="Grigoriev I.V."/>
            <person name="Nagy L."/>
            <person name="Hibbett D."/>
            <person name="Henrissat B."/>
            <person name="Matheny P.B."/>
            <person name="Labbe J."/>
            <person name="Martin F."/>
        </authorList>
    </citation>
    <scope>NUCLEOTIDE SEQUENCE</scope>
    <source>
        <strain evidence="1">FP105234-sp</strain>
    </source>
</reference>